<dbReference type="InterPro" id="IPR002816">
    <property type="entry name" value="TraB/PrgY/GumN_fam"/>
</dbReference>
<reference evidence="2" key="1">
    <citation type="submission" date="2016-04" db="EMBL/GenBank/DDBJ databases">
        <authorList>
            <person name="Evans L.H."/>
            <person name="Alamgir A."/>
            <person name="Owens N."/>
            <person name="Weber N.D."/>
            <person name="Virtaneva K."/>
            <person name="Barbian K."/>
            <person name="Babar A."/>
            <person name="Rosenke K."/>
        </authorList>
    </citation>
    <scope>NUCLEOTIDE SEQUENCE</scope>
    <source>
        <strain evidence="2">86</strain>
    </source>
</reference>
<dbReference type="EMBL" id="FLUO01000003">
    <property type="protein sequence ID" value="SBW12752.1"/>
    <property type="molecule type" value="Genomic_DNA"/>
</dbReference>
<dbReference type="PANTHER" id="PTHR40590">
    <property type="entry name" value="CYTOPLASMIC PROTEIN-RELATED"/>
    <property type="match status" value="1"/>
</dbReference>
<accession>A0A212KM89</accession>
<dbReference type="InterPro" id="IPR047111">
    <property type="entry name" value="YbaP-like"/>
</dbReference>
<keyword evidence="1" id="KW-0732">Signal</keyword>
<evidence type="ECO:0000313" key="2">
    <source>
        <dbReference type="EMBL" id="SBW12752.1"/>
    </source>
</evidence>
<dbReference type="PANTHER" id="PTHR40590:SF1">
    <property type="entry name" value="CYTOPLASMIC PROTEIN"/>
    <property type="match status" value="1"/>
</dbReference>
<dbReference type="Pfam" id="PF01963">
    <property type="entry name" value="TraB_PrgY_gumN"/>
    <property type="match status" value="1"/>
</dbReference>
<protein>
    <submittedName>
        <fullName evidence="2">Putative GumN family protein</fullName>
    </submittedName>
</protein>
<feature type="signal peptide" evidence="1">
    <location>
        <begin position="1"/>
        <end position="20"/>
    </location>
</feature>
<dbReference type="AlphaFoldDB" id="A0A212KM89"/>
<evidence type="ECO:0000256" key="1">
    <source>
        <dbReference type="SAM" id="SignalP"/>
    </source>
</evidence>
<organism evidence="2">
    <name type="scientific">uncultured Alphaproteobacteria bacterium</name>
    <dbReference type="NCBI Taxonomy" id="91750"/>
    <lineage>
        <taxon>Bacteria</taxon>
        <taxon>Pseudomonadati</taxon>
        <taxon>Pseudomonadota</taxon>
        <taxon>Alphaproteobacteria</taxon>
        <taxon>environmental samples</taxon>
    </lineage>
</organism>
<name>A0A212KM89_9PROT</name>
<gene>
    <name evidence="2" type="ORF">KL86APRO_30243</name>
</gene>
<proteinExistence type="predicted"/>
<feature type="chain" id="PRO_5012578042" evidence="1">
    <location>
        <begin position="21"/>
        <end position="285"/>
    </location>
</feature>
<dbReference type="CDD" id="cd14789">
    <property type="entry name" value="Tiki"/>
    <property type="match status" value="1"/>
</dbReference>
<sequence length="285" mass="30828">MRKSWIFVVAVWLFAAPAFAQPALWRAHDADTEVFLFGGVHVLKPGTPWLDADLAARFDGAGRIYMEIAPIDRAEAQQAALRLGLLVPPESLETRLPADLYARMARELSRLGLPDAAAQHLRPWLASTMLTLLELRQLGYQADAGVEATLAVRAGDRPIVALERPEDGLAGLAALDPADEARLAAISLAEIETLDAGMARVVSAWLAGDLDALEGAVILEQFAGLPELRRTLIAERNRKWADTLVRDAFARPGVAFVAVGAGHLLGPDSLVRMLEARGIAVERLR</sequence>